<dbReference type="InterPro" id="IPR000182">
    <property type="entry name" value="GNAT_dom"/>
</dbReference>
<dbReference type="PROSITE" id="PS51186">
    <property type="entry name" value="GNAT"/>
    <property type="match status" value="1"/>
</dbReference>
<dbReference type="PANTHER" id="PTHR13355:SF11">
    <property type="entry name" value="GLUCOSAMINE 6-PHOSPHATE N-ACETYLTRANSFERASE"/>
    <property type="match status" value="1"/>
</dbReference>
<feature type="domain" description="N-acetyltransferase" evidence="1">
    <location>
        <begin position="4"/>
        <end position="144"/>
    </location>
</feature>
<dbReference type="InterPro" id="IPR016181">
    <property type="entry name" value="Acyl_CoA_acyltransferase"/>
</dbReference>
<proteinExistence type="predicted"/>
<dbReference type="InterPro" id="IPR039143">
    <property type="entry name" value="GNPNAT1-like"/>
</dbReference>
<organism evidence="2 3">
    <name type="scientific">Anabaena azotica FACHB-119</name>
    <dbReference type="NCBI Taxonomy" id="947527"/>
    <lineage>
        <taxon>Bacteria</taxon>
        <taxon>Bacillati</taxon>
        <taxon>Cyanobacteriota</taxon>
        <taxon>Cyanophyceae</taxon>
        <taxon>Nostocales</taxon>
        <taxon>Nostocaceae</taxon>
        <taxon>Anabaena</taxon>
        <taxon>Anabaena azotica</taxon>
    </lineage>
</organism>
<accession>A0ABR8CWS8</accession>
<reference evidence="2 3" key="1">
    <citation type="journal article" date="2020" name="ISME J.">
        <title>Comparative genomics reveals insights into cyanobacterial evolution and habitat adaptation.</title>
        <authorList>
            <person name="Chen M.Y."/>
            <person name="Teng W.K."/>
            <person name="Zhao L."/>
            <person name="Hu C.X."/>
            <person name="Zhou Y.K."/>
            <person name="Han B.P."/>
            <person name="Song L.R."/>
            <person name="Shu W.S."/>
        </authorList>
    </citation>
    <scope>NUCLEOTIDE SEQUENCE [LARGE SCALE GENOMIC DNA]</scope>
    <source>
        <strain evidence="2 3">FACHB-119</strain>
    </source>
</reference>
<dbReference type="CDD" id="cd04301">
    <property type="entry name" value="NAT_SF"/>
    <property type="match status" value="1"/>
</dbReference>
<dbReference type="PANTHER" id="PTHR13355">
    <property type="entry name" value="GLUCOSAMINE 6-PHOSPHATE N-ACETYLTRANSFERASE"/>
    <property type="match status" value="1"/>
</dbReference>
<gene>
    <name evidence="2" type="ORF">H6G83_01945</name>
</gene>
<evidence type="ECO:0000313" key="3">
    <source>
        <dbReference type="Proteomes" id="UP000661112"/>
    </source>
</evidence>
<dbReference type="Pfam" id="PF13673">
    <property type="entry name" value="Acetyltransf_10"/>
    <property type="match status" value="1"/>
</dbReference>
<evidence type="ECO:0000313" key="2">
    <source>
        <dbReference type="EMBL" id="MBD2499389.1"/>
    </source>
</evidence>
<name>A0ABR8CWS8_9NOST</name>
<dbReference type="EMBL" id="JACJSG010000002">
    <property type="protein sequence ID" value="MBD2499389.1"/>
    <property type="molecule type" value="Genomic_DNA"/>
</dbReference>
<dbReference type="Gene3D" id="3.40.630.30">
    <property type="match status" value="1"/>
</dbReference>
<evidence type="ECO:0000259" key="1">
    <source>
        <dbReference type="PROSITE" id="PS51186"/>
    </source>
</evidence>
<comment type="caution">
    <text evidence="2">The sequence shown here is derived from an EMBL/GenBank/DDBJ whole genome shotgun (WGS) entry which is preliminary data.</text>
</comment>
<dbReference type="SUPFAM" id="SSF55729">
    <property type="entry name" value="Acyl-CoA N-acyltransferases (Nat)"/>
    <property type="match status" value="1"/>
</dbReference>
<dbReference type="Proteomes" id="UP000661112">
    <property type="component" value="Unassembled WGS sequence"/>
</dbReference>
<dbReference type="RefSeq" id="WP_190466137.1">
    <property type="nucleotide sequence ID" value="NZ_JACJSG010000002.1"/>
</dbReference>
<sequence length="144" mass="16106">MSDVIIRVAKIPEEFPAIAAIRKTVFQEEQGVDIALEFDGKDDICQHLIAYLDGQAVGTARIRYLDEQTVKIERLAVLSLARGQGIGQKIMEQALELIAKKNITEVIVHAQVYIKSLYDKLGFIQVSDIFAEAGIPHIEMQKKI</sequence>
<protein>
    <submittedName>
        <fullName evidence="2">GNAT family N-acetyltransferase</fullName>
    </submittedName>
</protein>
<keyword evidence="3" id="KW-1185">Reference proteome</keyword>